<comment type="caution">
    <text evidence="2">The sequence shown here is derived from an EMBL/GenBank/DDBJ whole genome shotgun (WGS) entry which is preliminary data.</text>
</comment>
<dbReference type="GO" id="GO:0016628">
    <property type="term" value="F:oxidoreductase activity, acting on the CH-CH group of donors, NAD or NADP as acceptor"/>
    <property type="evidence" value="ECO:0007669"/>
    <property type="project" value="InterPro"/>
</dbReference>
<dbReference type="SUPFAM" id="SSF51905">
    <property type="entry name" value="FAD/NAD(P)-binding domain"/>
    <property type="match status" value="1"/>
</dbReference>
<dbReference type="InterPro" id="IPR011777">
    <property type="entry name" value="Geranylgeranyl_Rdtase_fam"/>
</dbReference>
<dbReference type="PRINTS" id="PR00420">
    <property type="entry name" value="RNGMNOXGNASE"/>
</dbReference>
<dbReference type="OrthoDB" id="9795712at2"/>
<evidence type="ECO:0000313" key="3">
    <source>
        <dbReference type="Proteomes" id="UP000281708"/>
    </source>
</evidence>
<dbReference type="InterPro" id="IPR002938">
    <property type="entry name" value="FAD-bd"/>
</dbReference>
<evidence type="ECO:0000313" key="2">
    <source>
        <dbReference type="EMBL" id="RLV47867.1"/>
    </source>
</evidence>
<dbReference type="Gene3D" id="3.50.50.60">
    <property type="entry name" value="FAD/NAD(P)-binding domain"/>
    <property type="match status" value="1"/>
</dbReference>
<accession>A0A3L8NYY2</accession>
<evidence type="ECO:0000259" key="1">
    <source>
        <dbReference type="Pfam" id="PF01494"/>
    </source>
</evidence>
<dbReference type="InterPro" id="IPR036188">
    <property type="entry name" value="FAD/NAD-bd_sf"/>
</dbReference>
<dbReference type="GO" id="GO:0071949">
    <property type="term" value="F:FAD binding"/>
    <property type="evidence" value="ECO:0007669"/>
    <property type="project" value="InterPro"/>
</dbReference>
<dbReference type="NCBIfam" id="TIGR02032">
    <property type="entry name" value="GG-red-SF"/>
    <property type="match status" value="1"/>
</dbReference>
<dbReference type="AlphaFoldDB" id="A0A3L8NYY2"/>
<protein>
    <submittedName>
        <fullName evidence="2">NAD(P)/FAD-dependent oxidoreductase</fullName>
    </submittedName>
</protein>
<feature type="domain" description="FAD-binding" evidence="1">
    <location>
        <begin position="6"/>
        <end position="156"/>
    </location>
</feature>
<dbReference type="EMBL" id="RDBE01000010">
    <property type="protein sequence ID" value="RLV47867.1"/>
    <property type="molecule type" value="Genomic_DNA"/>
</dbReference>
<dbReference type="PANTHER" id="PTHR42685">
    <property type="entry name" value="GERANYLGERANYL DIPHOSPHATE REDUCTASE"/>
    <property type="match status" value="1"/>
</dbReference>
<gene>
    <name evidence="2" type="ORF">D9V37_17265</name>
</gene>
<reference evidence="2 3" key="1">
    <citation type="submission" date="2018-10" db="EMBL/GenBank/DDBJ databases">
        <title>Marmoricola sp. 4Q3S-7 whole genome shotgun sequence.</title>
        <authorList>
            <person name="Li F."/>
        </authorList>
    </citation>
    <scope>NUCLEOTIDE SEQUENCE [LARGE SCALE GENOMIC DNA]</scope>
    <source>
        <strain evidence="2 3">4Q3S-7</strain>
    </source>
</reference>
<dbReference type="Proteomes" id="UP000281708">
    <property type="component" value="Unassembled WGS sequence"/>
</dbReference>
<keyword evidence="3" id="KW-1185">Reference proteome</keyword>
<organism evidence="2 3">
    <name type="scientific">Nocardioides mangrovicus</name>
    <dbReference type="NCBI Taxonomy" id="2478913"/>
    <lineage>
        <taxon>Bacteria</taxon>
        <taxon>Bacillati</taxon>
        <taxon>Actinomycetota</taxon>
        <taxon>Actinomycetes</taxon>
        <taxon>Propionibacteriales</taxon>
        <taxon>Nocardioidaceae</taxon>
        <taxon>Nocardioides</taxon>
    </lineage>
</organism>
<name>A0A3L8NYY2_9ACTN</name>
<dbReference type="InterPro" id="IPR050407">
    <property type="entry name" value="Geranylgeranyl_reductase"/>
</dbReference>
<dbReference type="PANTHER" id="PTHR42685:SF22">
    <property type="entry name" value="CONDITIONED MEDIUM FACTOR RECEPTOR 1"/>
    <property type="match status" value="1"/>
</dbReference>
<proteinExistence type="predicted"/>
<dbReference type="Pfam" id="PF01494">
    <property type="entry name" value="FAD_binding_3"/>
    <property type="match status" value="1"/>
</dbReference>
<sequence>MTTTWDLVVVGAGPAGASAALGALHADPSLRVLLLDRADFPRDKCCGDGVAPHVFDALASVGVHDAADGWAPVTRLELSRGDHGVERPLTRPVQVIPREVFDARLVAHAEAAGAVRRRHRVTSLRRVGEEMLLDEQIRARVVLGADGAQSIVRRWLLGRSARGRRAVALRGYVPTPESGRGRQLIRYADGLQPAYAWAFDRGDGLSNVGYGELVGQERPSRAHLLAQLERLIPGSMTDPRAFTGHQLPLSSFRWTQPDGPVLLAGDAASLINPMTGEGIYYAVATGILAGRAAAAGGDAGLAYRRAVHRLIGRHLRHTAVVAGLSDHESVVDAGITAARRSQRVFDELVEIGLGDGLVTPRLTAALLRAWRGPGHTPSMSR</sequence>
<dbReference type="RefSeq" id="WP_121807373.1">
    <property type="nucleotide sequence ID" value="NZ_RDBE01000010.1"/>
</dbReference>